<keyword evidence="2" id="KW-0813">Transport</keyword>
<dbReference type="Pfam" id="PF20654">
    <property type="entry name" value="Sec3_C-term"/>
    <property type="match status" value="1"/>
</dbReference>
<evidence type="ECO:0000256" key="3">
    <source>
        <dbReference type="ARBA" id="ARBA00022483"/>
    </source>
</evidence>
<feature type="region of interest" description="Disordered" evidence="5">
    <location>
        <begin position="1378"/>
        <end position="1463"/>
    </location>
</feature>
<comment type="similarity">
    <text evidence="1">Belongs to the SEC3 family.</text>
</comment>
<dbReference type="GO" id="GO:0005546">
    <property type="term" value="F:phosphatidylinositol-4,5-bisphosphate binding"/>
    <property type="evidence" value="ECO:0007669"/>
    <property type="project" value="TreeGrafter"/>
</dbReference>
<keyword evidence="4" id="KW-0175">Coiled coil</keyword>
<feature type="compositionally biased region" description="Acidic residues" evidence="5">
    <location>
        <begin position="1379"/>
        <end position="1389"/>
    </location>
</feature>
<feature type="domain" description="Exocyst complex component Sec3 PIP2-binding N-terminal" evidence="6">
    <location>
        <begin position="68"/>
        <end position="165"/>
    </location>
</feature>
<feature type="region of interest" description="Disordered" evidence="5">
    <location>
        <begin position="402"/>
        <end position="459"/>
    </location>
</feature>
<feature type="region of interest" description="Disordered" evidence="5">
    <location>
        <begin position="1482"/>
        <end position="1584"/>
    </location>
</feature>
<keyword evidence="8" id="KW-1185">Reference proteome</keyword>
<feature type="compositionally biased region" description="Basic and acidic residues" evidence="5">
    <location>
        <begin position="1390"/>
        <end position="1406"/>
    </location>
</feature>
<gene>
    <name evidence="7" type="ORF">L249_8541</name>
</gene>
<evidence type="ECO:0000256" key="2">
    <source>
        <dbReference type="ARBA" id="ARBA00022448"/>
    </source>
</evidence>
<dbReference type="Pfam" id="PF15277">
    <property type="entry name" value="Sec3-PIP2_bind"/>
    <property type="match status" value="1"/>
</dbReference>
<feature type="region of interest" description="Disordered" evidence="5">
    <location>
        <begin position="1712"/>
        <end position="1799"/>
    </location>
</feature>
<feature type="region of interest" description="Disordered" evidence="5">
    <location>
        <begin position="51"/>
        <end position="70"/>
    </location>
</feature>
<evidence type="ECO:0000256" key="1">
    <source>
        <dbReference type="ARBA" id="ARBA00006518"/>
    </source>
</evidence>
<dbReference type="PANTHER" id="PTHR16092:SF14">
    <property type="entry name" value="EXOCYST COMPLEX COMPONENT 1 ISOFORM X1"/>
    <property type="match status" value="1"/>
</dbReference>
<feature type="compositionally biased region" description="Basic and acidic residues" evidence="5">
    <location>
        <begin position="513"/>
        <end position="538"/>
    </location>
</feature>
<feature type="compositionally biased region" description="Polar residues" evidence="5">
    <location>
        <begin position="421"/>
        <end position="436"/>
    </location>
</feature>
<feature type="compositionally biased region" description="Basic and acidic residues" evidence="5">
    <location>
        <begin position="324"/>
        <end position="348"/>
    </location>
</feature>
<feature type="compositionally biased region" description="Acidic residues" evidence="5">
    <location>
        <begin position="1514"/>
        <end position="1529"/>
    </location>
</feature>
<feature type="compositionally biased region" description="Low complexity" evidence="5">
    <location>
        <begin position="198"/>
        <end position="223"/>
    </location>
</feature>
<organism evidence="7 8">
    <name type="scientific">Ophiocordyceps polyrhachis-furcata BCC 54312</name>
    <dbReference type="NCBI Taxonomy" id="1330021"/>
    <lineage>
        <taxon>Eukaryota</taxon>
        <taxon>Fungi</taxon>
        <taxon>Dikarya</taxon>
        <taxon>Ascomycota</taxon>
        <taxon>Pezizomycotina</taxon>
        <taxon>Sordariomycetes</taxon>
        <taxon>Hypocreomycetidae</taxon>
        <taxon>Hypocreales</taxon>
        <taxon>Ophiocordycipitaceae</taxon>
        <taxon>Ophiocordyceps</taxon>
    </lineage>
</organism>
<dbReference type="PANTHER" id="PTHR16092">
    <property type="entry name" value="SEC3/SYNTAXIN-RELATED"/>
    <property type="match status" value="1"/>
</dbReference>
<evidence type="ECO:0000256" key="5">
    <source>
        <dbReference type="SAM" id="MobiDB-lite"/>
    </source>
</evidence>
<feature type="region of interest" description="Disordered" evidence="5">
    <location>
        <begin position="474"/>
        <end position="575"/>
    </location>
</feature>
<feature type="compositionally biased region" description="Acidic residues" evidence="5">
    <location>
        <begin position="1790"/>
        <end position="1799"/>
    </location>
</feature>
<dbReference type="STRING" id="1330021.A0A367L6M0"/>
<proteinExistence type="inferred from homology"/>
<dbReference type="Gene3D" id="2.30.29.90">
    <property type="match status" value="1"/>
</dbReference>
<dbReference type="Pfam" id="PF09763">
    <property type="entry name" value="Sec3_CC"/>
    <property type="match status" value="1"/>
</dbReference>
<dbReference type="GO" id="GO:0006893">
    <property type="term" value="P:Golgi to plasma membrane transport"/>
    <property type="evidence" value="ECO:0007669"/>
    <property type="project" value="TreeGrafter"/>
</dbReference>
<feature type="compositionally biased region" description="Basic and acidic residues" evidence="5">
    <location>
        <begin position="556"/>
        <end position="573"/>
    </location>
</feature>
<feature type="compositionally biased region" description="Acidic residues" evidence="5">
    <location>
        <begin position="1483"/>
        <end position="1504"/>
    </location>
</feature>
<dbReference type="EMBL" id="LKCN02000013">
    <property type="protein sequence ID" value="RCI10075.1"/>
    <property type="molecule type" value="Genomic_DNA"/>
</dbReference>
<evidence type="ECO:0000313" key="7">
    <source>
        <dbReference type="EMBL" id="RCI10075.1"/>
    </source>
</evidence>
<reference evidence="7 8" key="1">
    <citation type="journal article" date="2015" name="BMC Genomics">
        <title>Insights from the genome of Ophiocordyceps polyrhachis-furcata to pathogenicity and host specificity in insect fungi.</title>
        <authorList>
            <person name="Wichadakul D."/>
            <person name="Kobmoo N."/>
            <person name="Ingsriswang S."/>
            <person name="Tangphatsornruang S."/>
            <person name="Chantasingh D."/>
            <person name="Luangsa-ard J.J."/>
            <person name="Eurwilaichitr L."/>
        </authorList>
    </citation>
    <scope>NUCLEOTIDE SEQUENCE [LARGE SCALE GENOMIC DNA]</scope>
    <source>
        <strain evidence="7 8">BCC 54312</strain>
    </source>
</reference>
<comment type="caution">
    <text evidence="7">The sequence shown here is derived from an EMBL/GenBank/DDBJ whole genome shotgun (WGS) entry which is preliminary data.</text>
</comment>
<dbReference type="GO" id="GO:0006887">
    <property type="term" value="P:exocytosis"/>
    <property type="evidence" value="ECO:0007669"/>
    <property type="project" value="UniProtKB-KW"/>
</dbReference>
<dbReference type="OrthoDB" id="27109at2759"/>
<dbReference type="InterPro" id="IPR019160">
    <property type="entry name" value="Sec3_CC"/>
</dbReference>
<protein>
    <recommendedName>
        <fullName evidence="6">Exocyst complex component Sec3 PIP2-binding N-terminal domain-containing protein</fullName>
    </recommendedName>
</protein>
<dbReference type="FunFam" id="2.30.29.90:FF:000003">
    <property type="entry name" value="Exocyst complex component Sec3"/>
    <property type="match status" value="1"/>
</dbReference>
<sequence>MDRGAGVTSAAASRAERFEDEKRRIIESCFSKREPDGSLIETYITHIRITEYSQHPSSPPPPEARTAESEKPRIIIVAVRRSGRVRMHKSKENTSGTFSIGKTWNLDDLSQIESFTGPQVGLSYREWAGDTGFIVTLGKQYFWQAQTDKEKKFFVASLIKIFGKYTGGKVPELTGFDPRELDQVLGAGRRPTASSARSPGVESVASSVASPSTLVPTPSSGTPEPSRLQKSSASRPLLNGTGSPAPSSDSVSSKDRVAATRWAAQTDKSQDAEAYSMAHRRDDASHTSRSRNGIYGVGASARYGESRESSEQPQDVPARPPSAHPDERPPPERRRPPMDPSRPQDRDLVPPPLVSSNVTREPIPPPPKSTKRLFNGDGIGLGWPLHASRDQDAAKRVVKTLNTNLREVSPKSDPIRGAKGASTSSATEALSPTELSLSPDPPDQDESRPGLGPMIKAKRSKGDIAGALWKAASAATAFRPRPGGAGDRLRQTQSKADGPDGITSVVPAPSRPVSRDPRSESTDALKPTDRRDSNDVKADIPTANISRAASAQPSPSEEKSKQVKKEVQKEEQAARSVVAGNDVKYLQSLGIDPSILDGRSEEFGKWLDHFGWVPGQQMRTQTMDDIKTDIERELNKAQAGGWLARFQEEDERVDAIKRGIDLAISECDEMDNLLTLYAVELSTLSEDISYIEAQGQGLQVQTANQKLLRRELESLLETCAITSNDLEALRIAPLEKTRGLEDVESSLVTLFRAMTKMDPTLGGHEVVQTAAEAKGGGDSDPALGLNSDYGNMRIVQEKKQMYMQESAYFMRRLIEFMARQFDEAFSETQRCLDGATSNASSYDAGRDLLWRYSPLMLYARDVDLDNWNRLLQIYQDKSHPLYMGQIQNVVAVLRRNARKLTGDEADLLFSSQLEKHQEGGVATTARKLTVKRSQTLARALRSPLDGRTASTTTVDKANREGGCHAYEVFSSVLDEVLPLVEMEQNFIIDFFHATTLEQVDFPDAVAACLPRDRRGGDLRRHRLMEPDRDLARRVTRSMEVIFAFLESELQRLMDWVLGQDALQGVGVLAVLEKKLLEMSRSNQDYVNTLLQKLHGVLESRFRKFVDEQIRAIEETKVKVNKRKGVISFIRVFPAFATAIESMMTRQEANMALRRTVDREYERILKSMFDSLMVIAREHPTVTVTSGGADAEDKEALNFHILLIENMNHFMEETETRGLELLEEWKEQAKSTYHEHMGLYVNAVMRRPLGKLLDQLENIEAQLQMGKLGEAIARQPSNSSATFNKMLGSYEAKEVRKGIEALRKRVEKHFGDADDPGLSRGLVLKVTRECEVFYGQVESRIGRVTTEVYGGEVPYEWPRAETPLRLRQQTLTQIDFVSSFEEDEDDEEADDDRHGGPEGEGDEWREKNKQKRRSLSTKQKSDYDDDGKEDQRRKKRKTQEEGTTRRRYTVGEGQGESNQRNHQHLHTQTLTQLLGVDAAFVADSDADSDGDGEEQPQEEEEEEEVVVVKKKESDLVEIPDSDDDDDDDDEGSVHHNDDDDDSNKVEQQNNNDDDATQPPKPHRLPLESQRVPAPILRSMPPPTPRTDILLPFQTAPLISGRTKHIDPKGTTMTSTNLVVRIWFLDGGVLRHMACVDQALSDDDEGKGQDQLHGKRRQILRIRQMYELNDAVSELDMRREAWIPPGPMLRHHYLPPAVVGQLLWNLRQALFDDDDDDDDDFTPSSPIINGPPMPSSSSIAFLDHGASHVSLSPEPDATTNNNNKTPLLTRSQMLPESLLHDHGPSPPRLEICDSEDDDDLL</sequence>
<feature type="region of interest" description="Disordered" evidence="5">
    <location>
        <begin position="188"/>
        <end position="378"/>
    </location>
</feature>
<evidence type="ECO:0000256" key="4">
    <source>
        <dbReference type="ARBA" id="ARBA00023054"/>
    </source>
</evidence>
<keyword evidence="3" id="KW-0268">Exocytosis</keyword>
<name>A0A367L6M0_9HYPO</name>
<evidence type="ECO:0000313" key="8">
    <source>
        <dbReference type="Proteomes" id="UP000253664"/>
    </source>
</evidence>
<feature type="compositionally biased region" description="Low complexity" evidence="5">
    <location>
        <begin position="1756"/>
        <end position="1767"/>
    </location>
</feature>
<dbReference type="SMART" id="SM01313">
    <property type="entry name" value="Sec3-PIP2_bind"/>
    <property type="match status" value="1"/>
</dbReference>
<accession>A0A367L6M0</accession>
<dbReference type="InterPro" id="IPR048628">
    <property type="entry name" value="Sec3_C"/>
</dbReference>
<dbReference type="GO" id="GO:0005886">
    <property type="term" value="C:plasma membrane"/>
    <property type="evidence" value="ECO:0007669"/>
    <property type="project" value="TreeGrafter"/>
</dbReference>
<dbReference type="GO" id="GO:0000145">
    <property type="term" value="C:exocyst"/>
    <property type="evidence" value="ECO:0007669"/>
    <property type="project" value="InterPro"/>
</dbReference>
<feature type="compositionally biased region" description="Polar residues" evidence="5">
    <location>
        <begin position="543"/>
        <end position="555"/>
    </location>
</feature>
<dbReference type="Proteomes" id="UP000253664">
    <property type="component" value="Unassembled WGS sequence"/>
</dbReference>
<dbReference type="InterPro" id="IPR028258">
    <property type="entry name" value="Sec3-PIP2_bind"/>
</dbReference>
<dbReference type="CDD" id="cd13315">
    <property type="entry name" value="PH_Sec3"/>
    <property type="match status" value="1"/>
</dbReference>
<evidence type="ECO:0000259" key="6">
    <source>
        <dbReference type="SMART" id="SM01313"/>
    </source>
</evidence>